<feature type="domain" description="ABC transmembrane type-1" evidence="11">
    <location>
        <begin position="1"/>
        <end position="178"/>
    </location>
</feature>
<dbReference type="InterPro" id="IPR027417">
    <property type="entry name" value="P-loop_NTPase"/>
</dbReference>
<dbReference type="SUPFAM" id="SSF52540">
    <property type="entry name" value="P-loop containing nucleoside triphosphate hydrolases"/>
    <property type="match status" value="1"/>
</dbReference>
<feature type="transmembrane region" description="Helical" evidence="9">
    <location>
        <begin position="188"/>
        <end position="207"/>
    </location>
</feature>
<evidence type="ECO:0000256" key="9">
    <source>
        <dbReference type="SAM" id="Phobius"/>
    </source>
</evidence>
<reference evidence="12 13" key="1">
    <citation type="submission" date="2023-03" db="EMBL/GenBank/DDBJ databases">
        <title>Genome insight into feeding habits of ladybird beetles.</title>
        <authorList>
            <person name="Li H.-S."/>
            <person name="Huang Y.-H."/>
            <person name="Pang H."/>
        </authorList>
    </citation>
    <scope>NUCLEOTIDE SEQUENCE [LARGE SCALE GENOMIC DNA]</scope>
    <source>
        <strain evidence="12">SYSU_2023b</strain>
        <tissue evidence="12">Whole body</tissue>
    </source>
</reference>
<comment type="caution">
    <text evidence="12">The sequence shown here is derived from an EMBL/GenBank/DDBJ whole genome shotgun (WGS) entry which is preliminary data.</text>
</comment>
<dbReference type="CDD" id="cd03249">
    <property type="entry name" value="ABC_MTABC3_MDL1_MDL2"/>
    <property type="match status" value="1"/>
</dbReference>
<dbReference type="PANTHER" id="PTHR43394:SF27">
    <property type="entry name" value="ATP-DEPENDENT TRANSLOCASE ABCB1-LIKE"/>
    <property type="match status" value="1"/>
</dbReference>
<protein>
    <submittedName>
        <fullName evidence="12">Uncharacterized protein</fullName>
    </submittedName>
</protein>
<dbReference type="FunFam" id="3.40.50.300:FF:000205">
    <property type="entry name" value="ABC transporter B family member 4"/>
    <property type="match status" value="1"/>
</dbReference>
<dbReference type="InterPro" id="IPR017871">
    <property type="entry name" value="ABC_transporter-like_CS"/>
</dbReference>
<evidence type="ECO:0000259" key="11">
    <source>
        <dbReference type="PROSITE" id="PS50929"/>
    </source>
</evidence>
<dbReference type="GO" id="GO:0015421">
    <property type="term" value="F:ABC-type oligopeptide transporter activity"/>
    <property type="evidence" value="ECO:0007669"/>
    <property type="project" value="TreeGrafter"/>
</dbReference>
<organism evidence="12 13">
    <name type="scientific">Henosepilachna vigintioctopunctata</name>
    <dbReference type="NCBI Taxonomy" id="420089"/>
    <lineage>
        <taxon>Eukaryota</taxon>
        <taxon>Metazoa</taxon>
        <taxon>Ecdysozoa</taxon>
        <taxon>Arthropoda</taxon>
        <taxon>Hexapoda</taxon>
        <taxon>Insecta</taxon>
        <taxon>Pterygota</taxon>
        <taxon>Neoptera</taxon>
        <taxon>Endopterygota</taxon>
        <taxon>Coleoptera</taxon>
        <taxon>Polyphaga</taxon>
        <taxon>Cucujiformia</taxon>
        <taxon>Coccinelloidea</taxon>
        <taxon>Coccinellidae</taxon>
        <taxon>Epilachninae</taxon>
        <taxon>Epilachnini</taxon>
        <taxon>Henosepilachna</taxon>
    </lineage>
</organism>
<keyword evidence="3" id="KW-0813">Transport</keyword>
<accession>A0AAW1U3N5</accession>
<dbReference type="SMART" id="SM00382">
    <property type="entry name" value="AAA"/>
    <property type="match status" value="1"/>
</dbReference>
<evidence type="ECO:0000256" key="6">
    <source>
        <dbReference type="ARBA" id="ARBA00022840"/>
    </source>
</evidence>
<dbReference type="AlphaFoldDB" id="A0AAW1U3N5"/>
<proteinExistence type="inferred from homology"/>
<dbReference type="PROSITE" id="PS50893">
    <property type="entry name" value="ABC_TRANSPORTER_2"/>
    <property type="match status" value="1"/>
</dbReference>
<keyword evidence="6" id="KW-0067">ATP-binding</keyword>
<gene>
    <name evidence="12" type="ORF">WA026_016926</name>
</gene>
<comment type="subcellular location">
    <subcellularLocation>
        <location evidence="1">Membrane</location>
        <topology evidence="1">Multi-pass membrane protein</topology>
    </subcellularLocation>
</comment>
<dbReference type="Proteomes" id="UP001431783">
    <property type="component" value="Unassembled WGS sequence"/>
</dbReference>
<evidence type="ECO:0000256" key="3">
    <source>
        <dbReference type="ARBA" id="ARBA00022448"/>
    </source>
</evidence>
<dbReference type="GO" id="GO:0090374">
    <property type="term" value="P:oligopeptide export from mitochondrion"/>
    <property type="evidence" value="ECO:0007669"/>
    <property type="project" value="TreeGrafter"/>
</dbReference>
<name>A0AAW1U3N5_9CUCU</name>
<dbReference type="EMBL" id="JARQZJ010000040">
    <property type="protein sequence ID" value="KAK9877178.1"/>
    <property type="molecule type" value="Genomic_DNA"/>
</dbReference>
<keyword evidence="7 9" id="KW-1133">Transmembrane helix</keyword>
<evidence type="ECO:0000256" key="7">
    <source>
        <dbReference type="ARBA" id="ARBA00022989"/>
    </source>
</evidence>
<dbReference type="Pfam" id="PF00005">
    <property type="entry name" value="ABC_tran"/>
    <property type="match status" value="1"/>
</dbReference>
<dbReference type="InterPro" id="IPR003439">
    <property type="entry name" value="ABC_transporter-like_ATP-bd"/>
</dbReference>
<evidence type="ECO:0000256" key="1">
    <source>
        <dbReference type="ARBA" id="ARBA00004141"/>
    </source>
</evidence>
<dbReference type="GO" id="GO:0016887">
    <property type="term" value="F:ATP hydrolysis activity"/>
    <property type="evidence" value="ECO:0007669"/>
    <property type="project" value="InterPro"/>
</dbReference>
<dbReference type="SUPFAM" id="SSF90123">
    <property type="entry name" value="ABC transporter transmembrane region"/>
    <property type="match status" value="2"/>
</dbReference>
<evidence type="ECO:0000256" key="2">
    <source>
        <dbReference type="ARBA" id="ARBA00007577"/>
    </source>
</evidence>
<evidence type="ECO:0000313" key="13">
    <source>
        <dbReference type="Proteomes" id="UP001431783"/>
    </source>
</evidence>
<dbReference type="InterPro" id="IPR011527">
    <property type="entry name" value="ABC1_TM_dom"/>
</dbReference>
<dbReference type="PROSITE" id="PS00211">
    <property type="entry name" value="ABC_TRANSPORTER_1"/>
    <property type="match status" value="1"/>
</dbReference>
<evidence type="ECO:0000313" key="12">
    <source>
        <dbReference type="EMBL" id="KAK9877178.1"/>
    </source>
</evidence>
<evidence type="ECO:0000256" key="8">
    <source>
        <dbReference type="ARBA" id="ARBA00023136"/>
    </source>
</evidence>
<dbReference type="GO" id="GO:0005524">
    <property type="term" value="F:ATP binding"/>
    <property type="evidence" value="ECO:0007669"/>
    <property type="project" value="UniProtKB-KW"/>
</dbReference>
<dbReference type="Gene3D" id="3.40.50.300">
    <property type="entry name" value="P-loop containing nucleotide triphosphate hydrolases"/>
    <property type="match status" value="1"/>
</dbReference>
<feature type="transmembrane region" description="Helical" evidence="9">
    <location>
        <begin position="561"/>
        <end position="587"/>
    </location>
</feature>
<dbReference type="GO" id="GO:0005743">
    <property type="term" value="C:mitochondrial inner membrane"/>
    <property type="evidence" value="ECO:0007669"/>
    <property type="project" value="TreeGrafter"/>
</dbReference>
<dbReference type="PANTHER" id="PTHR43394">
    <property type="entry name" value="ATP-DEPENDENT PERMEASE MDL1, MITOCHONDRIAL"/>
    <property type="match status" value="1"/>
</dbReference>
<dbReference type="CDD" id="cd18577">
    <property type="entry name" value="ABC_6TM_Pgp_ABCB1_D1_like"/>
    <property type="match status" value="1"/>
</dbReference>
<feature type="domain" description="ABC transmembrane type-1" evidence="11">
    <location>
        <begin position="563"/>
        <end position="690"/>
    </location>
</feature>
<feature type="transmembrane region" description="Helical" evidence="9">
    <location>
        <begin position="44"/>
        <end position="62"/>
    </location>
</feature>
<dbReference type="InterPro" id="IPR003593">
    <property type="entry name" value="AAA+_ATPase"/>
</dbReference>
<keyword evidence="13" id="KW-1185">Reference proteome</keyword>
<dbReference type="Pfam" id="PF00664">
    <property type="entry name" value="ABC_membrane"/>
    <property type="match status" value="2"/>
</dbReference>
<dbReference type="InterPro" id="IPR036640">
    <property type="entry name" value="ABC1_TM_sf"/>
</dbReference>
<keyword evidence="8 9" id="KW-0472">Membrane</keyword>
<dbReference type="InterPro" id="IPR039421">
    <property type="entry name" value="Type_1_exporter"/>
</dbReference>
<comment type="similarity">
    <text evidence="2">Belongs to the ABC transporter superfamily. ABCB family. Multidrug resistance exporter (TC 3.A.1.201) subfamily.</text>
</comment>
<evidence type="ECO:0000256" key="5">
    <source>
        <dbReference type="ARBA" id="ARBA00022741"/>
    </source>
</evidence>
<keyword evidence="4 9" id="KW-0812">Transmembrane</keyword>
<feature type="transmembrane region" description="Helical" evidence="9">
    <location>
        <begin position="154"/>
        <end position="176"/>
    </location>
</feature>
<feature type="transmembrane region" description="Helical" evidence="9">
    <location>
        <begin position="607"/>
        <end position="627"/>
    </location>
</feature>
<evidence type="ECO:0000256" key="4">
    <source>
        <dbReference type="ARBA" id="ARBA00022692"/>
    </source>
</evidence>
<feature type="transmembrane region" description="Helical" evidence="9">
    <location>
        <begin position="68"/>
        <end position="89"/>
    </location>
</feature>
<dbReference type="Gene3D" id="1.20.1560.10">
    <property type="entry name" value="ABC transporter type 1, transmembrane domain"/>
    <property type="match status" value="1"/>
</dbReference>
<feature type="domain" description="ABC transporter" evidence="10">
    <location>
        <begin position="254"/>
        <end position="490"/>
    </location>
</feature>
<evidence type="ECO:0000259" key="10">
    <source>
        <dbReference type="PROSITE" id="PS50893"/>
    </source>
</evidence>
<dbReference type="PROSITE" id="PS50929">
    <property type="entry name" value="ABC_TM1F"/>
    <property type="match status" value="2"/>
</dbReference>
<keyword evidence="5" id="KW-0547">Nucleotide-binding</keyword>
<sequence>MRQLFLKNTLHQDISWFDGHQTGDFATTFSENLIKIEEAIGEKLSLCIFYLLAGIAGIGISLFMGWELTIVCIILLPISSLVATGISLIGSRFSKKEMDSYASAGAIAEEVFAAIRTVVAFDGQKKEVRKYEKHLNEAKDNNIRRNIFNGIGEGVLYFFMYASSALATWYSVRLIIEGRELGSSSRKYQPAVIVGIVYNSWVAYWNFYLAAPFIKIFGIACGAASKVFEVFDTEPQINFSSNRGLQPAKCTGKISFDEVHFRYPTRRDVKVLNGITFTIEPGETVAFVGTSGCGKSTCIQLIQRFYDATEGKIFIDGVNIQCLNLSWWRSQIGVVGQEPSLFALTIAENIRYGKPNATLEEIQRAAIKAQAHDFIESLPQGYNSVIGERGTQLSGGQKQRIAIARALVRQPSVLLLDEATSALDTTSEAEVQTAIDSVRQECTTLIVAHRLSTVRNADRIIVFSEGNIVEQGAYQELLDKKGSFYNLVKMQTGDNGNRMISDSPPVLAKVEHGELRKKTQNIEMNNNEESICTKQISISVKKQKQQVFIELLKLNKPEWPWIFLGSICSIIIGASIPLSTLIMASIIGDFYILNQNELINLTNPQCLSLVFIGVVAGISYIIQYYAFGLAGENLTLRVRSKMFNAIMSQEMAWFDRKDNGVGAICAKLSSDGAAIQAVSSFGIYFLTLNF</sequence>